<dbReference type="InterPro" id="IPR015590">
    <property type="entry name" value="Aldehyde_DH_dom"/>
</dbReference>
<dbReference type="InterPro" id="IPR016163">
    <property type="entry name" value="Ald_DH_C"/>
</dbReference>
<proteinExistence type="predicted"/>
<feature type="non-terminal residue" evidence="2">
    <location>
        <position position="231"/>
    </location>
</feature>
<dbReference type="Gene3D" id="3.40.605.10">
    <property type="entry name" value="Aldehyde Dehydrogenase, Chain A, domain 1"/>
    <property type="match status" value="1"/>
</dbReference>
<dbReference type="GO" id="GO:0016620">
    <property type="term" value="F:oxidoreductase activity, acting on the aldehyde or oxo group of donors, NAD or NADP as acceptor"/>
    <property type="evidence" value="ECO:0007669"/>
    <property type="project" value="InterPro"/>
</dbReference>
<evidence type="ECO:0000313" key="2">
    <source>
        <dbReference type="EMBL" id="KAJ3619181.1"/>
    </source>
</evidence>
<dbReference type="Pfam" id="PF00171">
    <property type="entry name" value="Aldedh"/>
    <property type="match status" value="1"/>
</dbReference>
<evidence type="ECO:0000259" key="1">
    <source>
        <dbReference type="Pfam" id="PF00171"/>
    </source>
</evidence>
<dbReference type="EMBL" id="JALNTZ010002257">
    <property type="protein sequence ID" value="KAJ3619181.1"/>
    <property type="molecule type" value="Genomic_DNA"/>
</dbReference>
<keyword evidence="3" id="KW-1185">Reference proteome</keyword>
<dbReference type="SUPFAM" id="SSF53720">
    <property type="entry name" value="ALDH-like"/>
    <property type="match status" value="1"/>
</dbReference>
<reference evidence="2" key="1">
    <citation type="journal article" date="2023" name="G3 (Bethesda)">
        <title>Whole genome assemblies of Zophobas morio and Tenebrio molitor.</title>
        <authorList>
            <person name="Kaur S."/>
            <person name="Stinson S.A."/>
            <person name="diCenzo G.C."/>
        </authorList>
    </citation>
    <scope>NUCLEOTIDE SEQUENCE</scope>
    <source>
        <strain evidence="2">QUZm001</strain>
    </source>
</reference>
<dbReference type="InterPro" id="IPR016162">
    <property type="entry name" value="Ald_DH_N"/>
</dbReference>
<dbReference type="Proteomes" id="UP001168821">
    <property type="component" value="Unassembled WGS sequence"/>
</dbReference>
<comment type="caution">
    <text evidence="2">The sequence shown here is derived from an EMBL/GenBank/DDBJ whole genome shotgun (WGS) entry which is preliminary data.</text>
</comment>
<dbReference type="AlphaFoldDB" id="A0AA38HHZ9"/>
<protein>
    <recommendedName>
        <fullName evidence="1">Aldehyde dehydrogenase domain-containing protein</fullName>
    </recommendedName>
</protein>
<name>A0AA38HHZ9_9CUCU</name>
<organism evidence="2 3">
    <name type="scientific">Zophobas morio</name>
    <dbReference type="NCBI Taxonomy" id="2755281"/>
    <lineage>
        <taxon>Eukaryota</taxon>
        <taxon>Metazoa</taxon>
        <taxon>Ecdysozoa</taxon>
        <taxon>Arthropoda</taxon>
        <taxon>Hexapoda</taxon>
        <taxon>Insecta</taxon>
        <taxon>Pterygota</taxon>
        <taxon>Neoptera</taxon>
        <taxon>Endopterygota</taxon>
        <taxon>Coleoptera</taxon>
        <taxon>Polyphaga</taxon>
        <taxon>Cucujiformia</taxon>
        <taxon>Tenebrionidae</taxon>
        <taxon>Zophobas</taxon>
    </lineage>
</organism>
<dbReference type="PANTHER" id="PTHR11699">
    <property type="entry name" value="ALDEHYDE DEHYDROGENASE-RELATED"/>
    <property type="match status" value="1"/>
</dbReference>
<dbReference type="Gene3D" id="3.40.309.10">
    <property type="entry name" value="Aldehyde Dehydrogenase, Chain A, domain 2"/>
    <property type="match status" value="1"/>
</dbReference>
<gene>
    <name evidence="2" type="ORF">Zmor_008739</name>
</gene>
<accession>A0AA38HHZ9</accession>
<dbReference type="InterPro" id="IPR016161">
    <property type="entry name" value="Ald_DH/histidinol_DH"/>
</dbReference>
<feature type="domain" description="Aldehyde dehydrogenase" evidence="1">
    <location>
        <begin position="4"/>
        <end position="230"/>
    </location>
</feature>
<evidence type="ECO:0000313" key="3">
    <source>
        <dbReference type="Proteomes" id="UP001168821"/>
    </source>
</evidence>
<sequence length="231" mass="25213">MAGQLGVPEGTIRLIPGKINPDNFFVHSSVSTVSIFDDLHKERYLFANHFGKKLLHFGASGASMVVFDGCDLDSACHSVADAAFGTKGTLPWSVRNIFVQENIFDSFIHKLKHNVASLKIGKSNERNVDISIPDNTVLDKVKRVVVEAQNQGVEVFQPDPDNAIPTVLIGANVFPNNVIKEDFINVPVVTVVSFRTVNEAVNLSNNTRQGLGVSVWSESTSLINEIIGKLK</sequence>